<evidence type="ECO:0000256" key="1">
    <source>
        <dbReference type="SAM" id="Phobius"/>
    </source>
</evidence>
<reference evidence="3" key="1">
    <citation type="submission" date="2016-05" db="EMBL/GenBank/DDBJ databases">
        <authorList>
            <person name="Liu B."/>
            <person name="Wang J."/>
            <person name="Zhu Y."/>
            <person name="Liu G."/>
            <person name="Chen Q."/>
            <person name="Chen Z."/>
            <person name="Lan J."/>
            <person name="Che J."/>
            <person name="Ge C."/>
            <person name="Shi H."/>
            <person name="Pan Z."/>
            <person name="Liu X."/>
        </authorList>
    </citation>
    <scope>NUCLEOTIDE SEQUENCE [LARGE SCALE GENOMIC DNA]</scope>
    <source>
        <strain evidence="3">FJAT-27215</strain>
    </source>
</reference>
<feature type="transmembrane region" description="Helical" evidence="1">
    <location>
        <begin position="54"/>
        <end position="79"/>
    </location>
</feature>
<feature type="transmembrane region" description="Helical" evidence="1">
    <location>
        <begin position="313"/>
        <end position="338"/>
    </location>
</feature>
<keyword evidence="1" id="KW-0472">Membrane</keyword>
<dbReference type="EMBL" id="MAYT01000031">
    <property type="protein sequence ID" value="OCA81277.1"/>
    <property type="molecule type" value="Genomic_DNA"/>
</dbReference>
<dbReference type="Proteomes" id="UP000092578">
    <property type="component" value="Unassembled WGS sequence"/>
</dbReference>
<protein>
    <submittedName>
        <fullName evidence="2">Uncharacterized protein</fullName>
    </submittedName>
</protein>
<evidence type="ECO:0000313" key="2">
    <source>
        <dbReference type="EMBL" id="OCA81277.1"/>
    </source>
</evidence>
<accession>A0A1B9ABQ6</accession>
<feature type="transmembrane region" description="Helical" evidence="1">
    <location>
        <begin position="31"/>
        <end position="48"/>
    </location>
</feature>
<gene>
    <name evidence="2" type="ORF">A8F95_16070</name>
</gene>
<feature type="transmembrane region" description="Helical" evidence="1">
    <location>
        <begin position="182"/>
        <end position="203"/>
    </location>
</feature>
<name>A0A1B9ABQ6_9BACI</name>
<keyword evidence="3" id="KW-1185">Reference proteome</keyword>
<dbReference type="RefSeq" id="WP_065412104.1">
    <property type="nucleotide sequence ID" value="NZ_MAYT01000031.1"/>
</dbReference>
<evidence type="ECO:0000313" key="3">
    <source>
        <dbReference type="Proteomes" id="UP000092578"/>
    </source>
</evidence>
<feature type="transmembrane region" description="Helical" evidence="1">
    <location>
        <begin position="117"/>
        <end position="137"/>
    </location>
</feature>
<feature type="transmembrane region" description="Helical" evidence="1">
    <location>
        <begin position="91"/>
        <end position="111"/>
    </location>
</feature>
<organism evidence="2 3">
    <name type="scientific">Pseudobacillus wudalianchiensis</name>
    <dbReference type="NCBI Taxonomy" id="1743143"/>
    <lineage>
        <taxon>Bacteria</taxon>
        <taxon>Bacillati</taxon>
        <taxon>Bacillota</taxon>
        <taxon>Bacilli</taxon>
        <taxon>Bacillales</taxon>
        <taxon>Bacillaceae</taxon>
        <taxon>Pseudobacillus</taxon>
    </lineage>
</organism>
<keyword evidence="1" id="KW-1133">Transmembrane helix</keyword>
<feature type="transmembrane region" description="Helical" evidence="1">
    <location>
        <begin position="6"/>
        <end position="24"/>
    </location>
</feature>
<keyword evidence="1" id="KW-0812">Transmembrane</keyword>
<proteinExistence type="predicted"/>
<feature type="transmembrane region" description="Helical" evidence="1">
    <location>
        <begin position="223"/>
        <end position="241"/>
    </location>
</feature>
<comment type="caution">
    <text evidence="2">The sequence shown here is derived from an EMBL/GenBank/DDBJ whole genome shotgun (WGS) entry which is preliminary data.</text>
</comment>
<feature type="transmembrane region" description="Helical" evidence="1">
    <location>
        <begin position="281"/>
        <end position="301"/>
    </location>
</feature>
<feature type="transmembrane region" description="Helical" evidence="1">
    <location>
        <begin position="247"/>
        <end position="269"/>
    </location>
</feature>
<dbReference type="AlphaFoldDB" id="A0A1B9ABQ6"/>
<sequence>MLLFILFTVITVCLMLFIFHHKIFIKTSTMAIVMALGIIIHGVLYHLANSHFFFIKMLSALTITFWAAFSFSIILSIVYRRFSSLHIVHPLNRFGIGTWIAGTSICAILIFEQFSYWRPAVLFLSYVNVALWIYYLWLSFQSFHEIRRNLELNVHGILLLTTVSTQSLVLLLNVIHSNVPLILDRVLISMGLTLYAASAFFIIRHMFTPGWTIEDDWANTNCILHGALSITGFACIVSSAIGKPYILLLWIAVTLVFLLVESLEVWRLIKRLRHYGFKQGLWTYNVTQWSRLFTFVMFYIFTSLIKPEMDWFVTVRSIILTAGIPIIFFLLMIELWLYETFLVHMIRKRLTHQMR</sequence>